<evidence type="ECO:0000313" key="1">
    <source>
        <dbReference type="EMBL" id="KAJ1166374.1"/>
    </source>
</evidence>
<dbReference type="Proteomes" id="UP001066276">
    <property type="component" value="Chromosome 4_2"/>
</dbReference>
<comment type="caution">
    <text evidence="1">The sequence shown here is derived from an EMBL/GenBank/DDBJ whole genome shotgun (WGS) entry which is preliminary data.</text>
</comment>
<accession>A0AAV7SQW1</accession>
<gene>
    <name evidence="1" type="ORF">NDU88_006778</name>
</gene>
<protein>
    <submittedName>
        <fullName evidence="1">Uncharacterized protein</fullName>
    </submittedName>
</protein>
<proteinExistence type="predicted"/>
<evidence type="ECO:0000313" key="2">
    <source>
        <dbReference type="Proteomes" id="UP001066276"/>
    </source>
</evidence>
<dbReference type="EMBL" id="JANPWB010000008">
    <property type="protein sequence ID" value="KAJ1166374.1"/>
    <property type="molecule type" value="Genomic_DNA"/>
</dbReference>
<organism evidence="1 2">
    <name type="scientific">Pleurodeles waltl</name>
    <name type="common">Iberian ribbed newt</name>
    <dbReference type="NCBI Taxonomy" id="8319"/>
    <lineage>
        <taxon>Eukaryota</taxon>
        <taxon>Metazoa</taxon>
        <taxon>Chordata</taxon>
        <taxon>Craniata</taxon>
        <taxon>Vertebrata</taxon>
        <taxon>Euteleostomi</taxon>
        <taxon>Amphibia</taxon>
        <taxon>Batrachia</taxon>
        <taxon>Caudata</taxon>
        <taxon>Salamandroidea</taxon>
        <taxon>Salamandridae</taxon>
        <taxon>Pleurodelinae</taxon>
        <taxon>Pleurodeles</taxon>
    </lineage>
</organism>
<reference evidence="1" key="1">
    <citation type="journal article" date="2022" name="bioRxiv">
        <title>Sequencing and chromosome-scale assembly of the giantPleurodeles waltlgenome.</title>
        <authorList>
            <person name="Brown T."/>
            <person name="Elewa A."/>
            <person name="Iarovenko S."/>
            <person name="Subramanian E."/>
            <person name="Araus A.J."/>
            <person name="Petzold A."/>
            <person name="Susuki M."/>
            <person name="Suzuki K.-i.T."/>
            <person name="Hayashi T."/>
            <person name="Toyoda A."/>
            <person name="Oliveira C."/>
            <person name="Osipova E."/>
            <person name="Leigh N.D."/>
            <person name="Simon A."/>
            <person name="Yun M.H."/>
        </authorList>
    </citation>
    <scope>NUCLEOTIDE SEQUENCE</scope>
    <source>
        <strain evidence="1">20211129_DDA</strain>
        <tissue evidence="1">Liver</tissue>
    </source>
</reference>
<name>A0AAV7SQW1_PLEWA</name>
<sequence length="154" mass="17193">MGDPEDPSRHSVLAAILCQLPITKRASFCQPVYLIAHAQSSLCYLTTSLMQHFNIWPYAQKLRHSAYLKLQALVVLQASGGNLGAMITATLPIQARGKGRRKAIYVRQTQRWSAYVIRTASSHWQSLLYASYLLLYAAPQHDSGRTNNPEAKGH</sequence>
<dbReference type="AlphaFoldDB" id="A0AAV7SQW1"/>
<keyword evidence="2" id="KW-1185">Reference proteome</keyword>